<reference evidence="3" key="1">
    <citation type="submission" date="2016-10" db="EMBL/GenBank/DDBJ databases">
        <authorList>
            <person name="Varghese N."/>
            <person name="Submissions S."/>
        </authorList>
    </citation>
    <scope>NUCLEOTIDE SEQUENCE [LARGE SCALE GENOMIC DNA]</scope>
    <source>
        <strain evidence="3">DSM 24740</strain>
    </source>
</reference>
<dbReference type="AlphaFoldDB" id="A0A1H8ZJB6"/>
<dbReference type="Gene3D" id="1.20.120.450">
    <property type="entry name" value="dinb family like domain"/>
    <property type="match status" value="1"/>
</dbReference>
<proteinExistence type="predicted"/>
<dbReference type="EMBL" id="FOFB01000001">
    <property type="protein sequence ID" value="SEP64566.1"/>
    <property type="molecule type" value="Genomic_DNA"/>
</dbReference>
<dbReference type="STRING" id="478744.SAMN05444359_101348"/>
<dbReference type="SUPFAM" id="SSF109854">
    <property type="entry name" value="DinB/YfiT-like putative metalloenzymes"/>
    <property type="match status" value="1"/>
</dbReference>
<keyword evidence="3" id="KW-1185">Reference proteome</keyword>
<evidence type="ECO:0000313" key="3">
    <source>
        <dbReference type="Proteomes" id="UP000199021"/>
    </source>
</evidence>
<dbReference type="Pfam" id="PF12867">
    <property type="entry name" value="DinB_2"/>
    <property type="match status" value="1"/>
</dbReference>
<feature type="domain" description="DinB-like" evidence="1">
    <location>
        <begin position="50"/>
        <end position="183"/>
    </location>
</feature>
<organism evidence="2 3">
    <name type="scientific">Neolewinella agarilytica</name>
    <dbReference type="NCBI Taxonomy" id="478744"/>
    <lineage>
        <taxon>Bacteria</taxon>
        <taxon>Pseudomonadati</taxon>
        <taxon>Bacteroidota</taxon>
        <taxon>Saprospiria</taxon>
        <taxon>Saprospirales</taxon>
        <taxon>Lewinellaceae</taxon>
        <taxon>Neolewinella</taxon>
    </lineage>
</organism>
<gene>
    <name evidence="2" type="ORF">SAMN05444359_101348</name>
</gene>
<evidence type="ECO:0000313" key="2">
    <source>
        <dbReference type="EMBL" id="SEP64566.1"/>
    </source>
</evidence>
<accession>A0A1H8ZJB6</accession>
<name>A0A1H8ZJB6_9BACT</name>
<dbReference type="InterPro" id="IPR034660">
    <property type="entry name" value="DinB/YfiT-like"/>
</dbReference>
<dbReference type="Proteomes" id="UP000199021">
    <property type="component" value="Unassembled WGS sequence"/>
</dbReference>
<sequence length="191" mass="21732">MLPCVLSIAETISTNFTEKNMTTTDLKPEEYAPFYAGYIARVGEMELMPALEHSRKELLAYLTEVPDDRINHAYAPGKWTIRECLQHIIDTERVFAYRALRLGRGDETPLPGFDQDQFASVVDVSQRDFKEMVEEFRLLRLTTEQLFKGFTPGDLIRMGHVSGGSVSVRAVGFMLSGHVLHHAKLYWEAYG</sequence>
<protein>
    <submittedName>
        <fullName evidence="2">DinB superfamily protein</fullName>
    </submittedName>
</protein>
<evidence type="ECO:0000259" key="1">
    <source>
        <dbReference type="Pfam" id="PF12867"/>
    </source>
</evidence>
<dbReference type="InterPro" id="IPR024775">
    <property type="entry name" value="DinB-like"/>
</dbReference>
<dbReference type="InParanoid" id="A0A1H8ZJB6"/>